<dbReference type="PANTHER" id="PTHR34227:SF11">
    <property type="entry name" value="CHAPERONE PROTEIN TORD"/>
    <property type="match status" value="1"/>
</dbReference>
<evidence type="ECO:0000256" key="2">
    <source>
        <dbReference type="ARBA" id="ARBA00023186"/>
    </source>
</evidence>
<proteinExistence type="inferred from homology"/>
<organism evidence="4 5">
    <name type="scientific">Serratia proteamaculans</name>
    <dbReference type="NCBI Taxonomy" id="28151"/>
    <lineage>
        <taxon>Bacteria</taxon>
        <taxon>Pseudomonadati</taxon>
        <taxon>Pseudomonadota</taxon>
        <taxon>Gammaproteobacteria</taxon>
        <taxon>Enterobacterales</taxon>
        <taxon>Yersiniaceae</taxon>
        <taxon>Serratia</taxon>
    </lineage>
</organism>
<dbReference type="InterPro" id="IPR023069">
    <property type="entry name" value="Chaperone_TorD"/>
</dbReference>
<evidence type="ECO:0000256" key="1">
    <source>
        <dbReference type="ARBA" id="ARBA00022490"/>
    </source>
</evidence>
<dbReference type="RefSeq" id="WP_153858976.1">
    <property type="nucleotide sequence ID" value="NZ_CP045913.1"/>
</dbReference>
<dbReference type="NCBIfam" id="NF003442">
    <property type="entry name" value="PRK04976.1"/>
    <property type="match status" value="1"/>
</dbReference>
<dbReference type="Pfam" id="PF02613">
    <property type="entry name" value="Nitrate_red_del"/>
    <property type="match status" value="1"/>
</dbReference>
<dbReference type="GO" id="GO:0005737">
    <property type="term" value="C:cytoplasm"/>
    <property type="evidence" value="ECO:0007669"/>
    <property type="project" value="UniProtKB-SubCell"/>
</dbReference>
<keyword evidence="1 3" id="KW-0963">Cytoplasm</keyword>
<evidence type="ECO:0000313" key="5">
    <source>
        <dbReference type="Proteomes" id="UP000381260"/>
    </source>
</evidence>
<dbReference type="InterPro" id="IPR050289">
    <property type="entry name" value="TorD/DmsD_chaperones"/>
</dbReference>
<evidence type="ECO:0000313" key="4">
    <source>
        <dbReference type="EMBL" id="QGH61938.1"/>
    </source>
</evidence>
<sequence length="212" mass="24362">MPLLNEVARQRAIIYRWFSQLLFQELSDEGLLRLRDKENLALLNALKLIPELSLLVTHFQRRLRAMLKREECRLELAADFGSLFLLPAPTGVSPYAGHYPHTTSPEERQTLRQKLVEHRLAPQNNEAVDHIAIQLALMTALIEEGVEREQQDLFLNRHLLSWLPLCTKRCYQRDRFGFYAAAMGLLTGFVQQDAEWLIACRLATNPALSGQS</sequence>
<keyword evidence="2 3" id="KW-0143">Chaperone</keyword>
<comment type="function">
    <text evidence="3">Involved in the biogenesis of TorA. Acts on TorA before the insertion of the molybdenum cofactor and, as a result, probably favors a conformation of the apoenzyme that is competent for acquiring the cofactor.</text>
</comment>
<dbReference type="Proteomes" id="UP000381260">
    <property type="component" value="Chromosome"/>
</dbReference>
<dbReference type="SUPFAM" id="SSF89155">
    <property type="entry name" value="TorD-like"/>
    <property type="match status" value="1"/>
</dbReference>
<comment type="similarity">
    <text evidence="3">Belongs to the TorD/DmsD family. TorD subfamily.</text>
</comment>
<dbReference type="EMBL" id="CP045913">
    <property type="protein sequence ID" value="QGH61938.1"/>
    <property type="molecule type" value="Genomic_DNA"/>
</dbReference>
<dbReference type="Gene3D" id="1.10.3480.10">
    <property type="entry name" value="TorD-like"/>
    <property type="match status" value="1"/>
</dbReference>
<name>A0A5Q2VC42_SERPR</name>
<accession>A0A5Q2VC42</accession>
<dbReference type="HAMAP" id="MF_01150">
    <property type="entry name" value="TorD"/>
    <property type="match status" value="1"/>
</dbReference>
<dbReference type="PANTHER" id="PTHR34227">
    <property type="entry name" value="CHAPERONE PROTEIN YCDY"/>
    <property type="match status" value="1"/>
</dbReference>
<protein>
    <recommendedName>
        <fullName evidence="3">Chaperone protein TorD</fullName>
    </recommendedName>
</protein>
<dbReference type="GO" id="GO:0006457">
    <property type="term" value="P:protein folding"/>
    <property type="evidence" value="ECO:0007669"/>
    <property type="project" value="UniProtKB-UniRule"/>
</dbReference>
<gene>
    <name evidence="3 4" type="primary">torD</name>
    <name evidence="4" type="ORF">GHV41_14350</name>
</gene>
<reference evidence="4 5" key="1">
    <citation type="submission" date="2019-11" db="EMBL/GenBank/DDBJ databases">
        <title>The Phosphoenolpyruvate Phosphotransferase System Regulates Serratia proteamaculans 336X Biofilm Formation and Wheat Roots colonization.</title>
        <authorList>
            <person name="Liu F."/>
        </authorList>
    </citation>
    <scope>NUCLEOTIDE SEQUENCE [LARGE SCALE GENOMIC DNA]</scope>
    <source>
        <strain evidence="4 5">336X</strain>
    </source>
</reference>
<evidence type="ECO:0000256" key="3">
    <source>
        <dbReference type="HAMAP-Rule" id="MF_01150"/>
    </source>
</evidence>
<comment type="subcellular location">
    <subcellularLocation>
        <location evidence="3">Cytoplasm</location>
    </subcellularLocation>
</comment>
<dbReference type="InterPro" id="IPR020945">
    <property type="entry name" value="DMSO/NO3_reduct_chaperone"/>
</dbReference>
<dbReference type="InterPro" id="IPR036411">
    <property type="entry name" value="TorD-like_sf"/>
</dbReference>
<dbReference type="AlphaFoldDB" id="A0A5Q2VC42"/>